<reference evidence="2 3" key="1">
    <citation type="submission" date="2019-03" db="EMBL/GenBank/DDBJ databases">
        <title>Genomic analyses of the natural microbiome of Caenorhabditis elegans.</title>
        <authorList>
            <person name="Samuel B."/>
        </authorList>
    </citation>
    <scope>NUCLEOTIDE SEQUENCE [LARGE SCALE GENOMIC DNA]</scope>
    <source>
        <strain evidence="2 3">JUb18</strain>
    </source>
</reference>
<keyword evidence="3" id="KW-1185">Reference proteome</keyword>
<accession>A0A4R6S4Q5</accession>
<protein>
    <submittedName>
        <fullName evidence="2">Uncharacterized protein</fullName>
    </submittedName>
</protein>
<feature type="region of interest" description="Disordered" evidence="1">
    <location>
        <begin position="153"/>
        <end position="181"/>
    </location>
</feature>
<name>A0A4R6S4Q5_9MICO</name>
<evidence type="ECO:0000313" key="3">
    <source>
        <dbReference type="Proteomes" id="UP000295601"/>
    </source>
</evidence>
<dbReference type="AlphaFoldDB" id="A0A4R6S4Q5"/>
<evidence type="ECO:0000313" key="2">
    <source>
        <dbReference type="EMBL" id="TDP94621.1"/>
    </source>
</evidence>
<comment type="caution">
    <text evidence="2">The sequence shown here is derived from an EMBL/GenBank/DDBJ whole genome shotgun (WGS) entry which is preliminary data.</text>
</comment>
<evidence type="ECO:0000256" key="1">
    <source>
        <dbReference type="SAM" id="MobiDB-lite"/>
    </source>
</evidence>
<organism evidence="2 3">
    <name type="scientific">Leucobacter luti</name>
    <dbReference type="NCBI Taxonomy" id="340320"/>
    <lineage>
        <taxon>Bacteria</taxon>
        <taxon>Bacillati</taxon>
        <taxon>Actinomycetota</taxon>
        <taxon>Actinomycetes</taxon>
        <taxon>Micrococcales</taxon>
        <taxon>Microbacteriaceae</taxon>
        <taxon>Leucobacter</taxon>
    </lineage>
</organism>
<gene>
    <name evidence="2" type="ORF">EDF62_1042</name>
</gene>
<proteinExistence type="predicted"/>
<dbReference type="EMBL" id="SNYA01000002">
    <property type="protein sequence ID" value="TDP94621.1"/>
    <property type="molecule type" value="Genomic_DNA"/>
</dbReference>
<sequence>MASGGRRARSGPAPDPLSRTSLVNGREFTILPLVHDVVAPEFPLPKLSQYNEYFSDGKKIRELDEAETESVHEAELSMWTRLWAKPQAAMWSRLGLPDQVAAYVRAYMESTGQNSNSRLKTAAIRMEAELGISTSGMLQNGWVIEVPAADGVASVPSTSGGEKKRQTSTGTWSSGVKVEQA</sequence>
<dbReference type="Proteomes" id="UP000295601">
    <property type="component" value="Unassembled WGS sequence"/>
</dbReference>